<gene>
    <name evidence="1" type="ORF">WHI96_10705</name>
</gene>
<dbReference type="Gene3D" id="3.50.50.60">
    <property type="entry name" value="FAD/NAD(P)-binding domain"/>
    <property type="match status" value="1"/>
</dbReference>
<dbReference type="Proteomes" id="UP001464923">
    <property type="component" value="Unassembled WGS sequence"/>
</dbReference>
<keyword evidence="2" id="KW-1185">Reference proteome</keyword>
<evidence type="ECO:0000313" key="2">
    <source>
        <dbReference type="Proteomes" id="UP001464923"/>
    </source>
</evidence>
<dbReference type="EMBL" id="JBEDNP010000005">
    <property type="protein sequence ID" value="MEQ3539294.1"/>
    <property type="molecule type" value="Genomic_DNA"/>
</dbReference>
<dbReference type="RefSeq" id="WP_345649550.1">
    <property type="nucleotide sequence ID" value="NZ_BAABLY010000061.1"/>
</dbReference>
<dbReference type="SUPFAM" id="SSF51905">
    <property type="entry name" value="FAD/NAD(P)-binding domain"/>
    <property type="match status" value="1"/>
</dbReference>
<organism evidence="1 2">
    <name type="scientific">Pseudonocardia tropica</name>
    <dbReference type="NCBI Taxonomy" id="681289"/>
    <lineage>
        <taxon>Bacteria</taxon>
        <taxon>Bacillati</taxon>
        <taxon>Actinomycetota</taxon>
        <taxon>Actinomycetes</taxon>
        <taxon>Pseudonocardiales</taxon>
        <taxon>Pseudonocardiaceae</taxon>
        <taxon>Pseudonocardia</taxon>
    </lineage>
</organism>
<dbReference type="InterPro" id="IPR036188">
    <property type="entry name" value="FAD/NAD-bd_sf"/>
</dbReference>
<accession>A0ABV1JUQ7</accession>
<protein>
    <recommendedName>
        <fullName evidence="3">Epoxidase LasC</fullName>
    </recommendedName>
</protein>
<dbReference type="PRINTS" id="PR00420">
    <property type="entry name" value="RNGMNOXGNASE"/>
</dbReference>
<reference evidence="1 2" key="1">
    <citation type="submission" date="2024-03" db="EMBL/GenBank/DDBJ databases">
        <title>Draft genome sequence of Pseudonocardia tropica JCM 19149.</title>
        <authorList>
            <person name="Butdee W."/>
            <person name="Duangmal K."/>
        </authorList>
    </citation>
    <scope>NUCLEOTIDE SEQUENCE [LARGE SCALE GENOMIC DNA]</scope>
    <source>
        <strain evidence="1 2">JCM 19149</strain>
    </source>
</reference>
<comment type="caution">
    <text evidence="1">The sequence shown here is derived from an EMBL/GenBank/DDBJ whole genome shotgun (WGS) entry which is preliminary data.</text>
</comment>
<sequence>MRIGIIGTGPAGLFLGATLARRGHAVLAVDRDTGPDPDGTWARRGVMQFHHPHGVRPQVGEGLLAELPEAHAAWVAAGAEPIVFVLPDGRRMTGGMRSRRATFERALRDVATREPGLEIRRGHVDGVAVSGGRARGLVVDGVGEPVDLVVDASGRSGRATRDLTGGPAVEGDTGAAYVSRQYRLHDPADPGPMTNPLAWQADLDGYQVIVFRHEAGVFSVLLVRPAGSLRELRHEAVFDAACRAIPGLDAWTDPGRAVPITPVLPGGRLYNHYRSQPDVDGLVLVGDAVCTTTPMFGRGLATTMMQCRELLRRIDTGEIGGFGAWCDAEMRPWVEDHVRSDDHARRAWAGGDVDLTGPLPSPLIMAAAEVDGRIGAALGPYLAMLAGPASLDTVEPLAHAVYAGGWRPAPAAGPTREELATLLRRTAAS</sequence>
<evidence type="ECO:0008006" key="3">
    <source>
        <dbReference type="Google" id="ProtNLM"/>
    </source>
</evidence>
<proteinExistence type="predicted"/>
<name>A0ABV1JUQ7_9PSEU</name>
<evidence type="ECO:0000313" key="1">
    <source>
        <dbReference type="EMBL" id="MEQ3539294.1"/>
    </source>
</evidence>